<dbReference type="OMA" id="YLTACWA"/>
<feature type="transmembrane region" description="Helical" evidence="6">
    <location>
        <begin position="104"/>
        <end position="123"/>
    </location>
</feature>
<dbReference type="InterPro" id="IPR010432">
    <property type="entry name" value="RDD"/>
</dbReference>
<reference evidence="8 9" key="1">
    <citation type="journal article" date="2012" name="J. Bacteriol.">
        <title>Genome Sequence of Radiation-Resistant Modestobacter marinus Strain BC501, a Representative Actinobacterium That Thrives on Calcareous Stone Surfaces.</title>
        <authorList>
            <person name="Normand P."/>
            <person name="Gury J."/>
            <person name="Pujic P."/>
            <person name="Chouaia B."/>
            <person name="Crotti E."/>
            <person name="Brusetti L."/>
            <person name="Daffonchio D."/>
            <person name="Vacherie B."/>
            <person name="Barbe V."/>
            <person name="Medigue C."/>
            <person name="Calteau A."/>
            <person name="Ghodhbane-Gtari F."/>
            <person name="Essoussi I."/>
            <person name="Nouioui I."/>
            <person name="Abbassi-Ghozzi I."/>
            <person name="Gtari M."/>
        </authorList>
    </citation>
    <scope>NUCLEOTIDE SEQUENCE [LARGE SCALE GENOMIC DNA]</scope>
    <source>
        <strain evidence="9">BC 501</strain>
    </source>
</reference>
<name>I4EXV8_MODI5</name>
<feature type="transmembrane region" description="Helical" evidence="6">
    <location>
        <begin position="56"/>
        <end position="77"/>
    </location>
</feature>
<keyword evidence="3 6" id="KW-0812">Transmembrane</keyword>
<evidence type="ECO:0000256" key="5">
    <source>
        <dbReference type="ARBA" id="ARBA00023136"/>
    </source>
</evidence>
<dbReference type="eggNOG" id="COG1714">
    <property type="taxonomic scope" value="Bacteria"/>
</dbReference>
<dbReference type="InterPro" id="IPR051791">
    <property type="entry name" value="Pra-immunoreactive"/>
</dbReference>
<dbReference type="EMBL" id="FO203431">
    <property type="protein sequence ID" value="CCH88221.1"/>
    <property type="molecule type" value="Genomic_DNA"/>
</dbReference>
<comment type="subcellular location">
    <subcellularLocation>
        <location evidence="1">Cell membrane</location>
        <topology evidence="1">Multi-pass membrane protein</topology>
    </subcellularLocation>
</comment>
<evidence type="ECO:0000256" key="4">
    <source>
        <dbReference type="ARBA" id="ARBA00022989"/>
    </source>
</evidence>
<dbReference type="AlphaFoldDB" id="I4EXV8"/>
<dbReference type="OrthoDB" id="5245023at2"/>
<dbReference type="KEGG" id="mmar:MODMU_2792"/>
<organism evidence="8 9">
    <name type="scientific">Modestobacter italicus (strain DSM 44449 / CECT 9708 / BC 501)</name>
    <dbReference type="NCBI Taxonomy" id="2732864"/>
    <lineage>
        <taxon>Bacteria</taxon>
        <taxon>Bacillati</taxon>
        <taxon>Actinomycetota</taxon>
        <taxon>Actinomycetes</taxon>
        <taxon>Geodermatophilales</taxon>
        <taxon>Geodermatophilaceae</taxon>
        <taxon>Modestobacter</taxon>
    </lineage>
</organism>
<dbReference type="HOGENOM" id="CLU_114856_0_0_11"/>
<keyword evidence="5 6" id="KW-0472">Membrane</keyword>
<feature type="domain" description="RDD" evidence="7">
    <location>
        <begin position="10"/>
        <end position="135"/>
    </location>
</feature>
<sequence length="146" mass="15458">MAPAGGPRRAGLVSRTLAAGVDIVVALGLLLAGYLGTAGVLFLAQTTSFRFPVPGSALLIALGLAVLAGYLTVTWALTGRSYGDQLLGLRVTDRRGRRPRWSVAAARAVLSVLLPLGVLWVAVSRQNRSLQDLLLRTSVVYDWPAH</sequence>
<accession>I4EXV8</accession>
<dbReference type="GO" id="GO:0005886">
    <property type="term" value="C:plasma membrane"/>
    <property type="evidence" value="ECO:0007669"/>
    <property type="project" value="UniProtKB-SubCell"/>
</dbReference>
<evidence type="ECO:0000256" key="3">
    <source>
        <dbReference type="ARBA" id="ARBA00022692"/>
    </source>
</evidence>
<dbReference type="Proteomes" id="UP000006461">
    <property type="component" value="Chromosome"/>
</dbReference>
<evidence type="ECO:0000256" key="2">
    <source>
        <dbReference type="ARBA" id="ARBA00022475"/>
    </source>
</evidence>
<dbReference type="PATRIC" id="fig|477641.3.peg.2651"/>
<protein>
    <recommendedName>
        <fullName evidence="7">RDD domain-containing protein</fullName>
    </recommendedName>
</protein>
<dbReference type="Pfam" id="PF06271">
    <property type="entry name" value="RDD"/>
    <property type="match status" value="1"/>
</dbReference>
<keyword evidence="4 6" id="KW-1133">Transmembrane helix</keyword>
<evidence type="ECO:0000313" key="8">
    <source>
        <dbReference type="EMBL" id="CCH88221.1"/>
    </source>
</evidence>
<dbReference type="PANTHER" id="PTHR36115">
    <property type="entry name" value="PROLINE-RICH ANTIGEN HOMOLOG-RELATED"/>
    <property type="match status" value="1"/>
</dbReference>
<gene>
    <name evidence="8" type="ordered locus">MODMU_2792</name>
</gene>
<evidence type="ECO:0000256" key="6">
    <source>
        <dbReference type="SAM" id="Phobius"/>
    </source>
</evidence>
<evidence type="ECO:0000259" key="7">
    <source>
        <dbReference type="Pfam" id="PF06271"/>
    </source>
</evidence>
<keyword evidence="2" id="KW-1003">Cell membrane</keyword>
<feature type="transmembrane region" description="Helical" evidence="6">
    <location>
        <begin position="23"/>
        <end position="44"/>
    </location>
</feature>
<proteinExistence type="predicted"/>
<dbReference type="PANTHER" id="PTHR36115:SF4">
    <property type="entry name" value="MEMBRANE PROTEIN"/>
    <property type="match status" value="1"/>
</dbReference>
<dbReference type="STRING" id="477641.MODMU_2792"/>
<evidence type="ECO:0000313" key="9">
    <source>
        <dbReference type="Proteomes" id="UP000006461"/>
    </source>
</evidence>
<keyword evidence="9" id="KW-1185">Reference proteome</keyword>
<evidence type="ECO:0000256" key="1">
    <source>
        <dbReference type="ARBA" id="ARBA00004651"/>
    </source>
</evidence>